<dbReference type="InterPro" id="IPR002869">
    <property type="entry name" value="Pyrv_flavodox_OxRed_cen"/>
</dbReference>
<dbReference type="Pfam" id="PF01558">
    <property type="entry name" value="POR"/>
    <property type="match status" value="1"/>
</dbReference>
<dbReference type="SUPFAM" id="SSF53323">
    <property type="entry name" value="Pyruvate-ferredoxin oxidoreductase, PFOR, domain III"/>
    <property type="match status" value="1"/>
</dbReference>
<dbReference type="FunFam" id="3.40.50.970:FF:000022">
    <property type="entry name" value="2-oxoglutarate ferredoxin oxidoreductase alpha subunit"/>
    <property type="match status" value="1"/>
</dbReference>
<dbReference type="InterPro" id="IPR002880">
    <property type="entry name" value="Pyrv_Fd/Flavodoxin_OxRdtase_N"/>
</dbReference>
<dbReference type="Proteomes" id="UP000316921">
    <property type="component" value="Chromosome"/>
</dbReference>
<name>A0A518BFW1_9BACT</name>
<evidence type="ECO:0000313" key="5">
    <source>
        <dbReference type="Proteomes" id="UP000316921"/>
    </source>
</evidence>
<dbReference type="NCBIfam" id="TIGR03710">
    <property type="entry name" value="OAFO_sf"/>
    <property type="match status" value="1"/>
</dbReference>
<evidence type="ECO:0000259" key="2">
    <source>
        <dbReference type="Pfam" id="PF01558"/>
    </source>
</evidence>
<keyword evidence="1 4" id="KW-0560">Oxidoreductase</keyword>
<feature type="domain" description="Pyruvate/ketoisovalerate oxidoreductase catalytic" evidence="2">
    <location>
        <begin position="28"/>
        <end position="216"/>
    </location>
</feature>
<dbReference type="Gene3D" id="3.40.50.920">
    <property type="match status" value="1"/>
</dbReference>
<dbReference type="InterPro" id="IPR022367">
    <property type="entry name" value="2-oxoacid/accept_OxRdtase_asu"/>
</dbReference>
<dbReference type="KEGG" id="pbap:Pla133_09120"/>
<sequence length="619" mass="66784">MTTPTNTGAELPLQQQESVVIRFAGDSGDGMQITGNQFTSTSAAVGNDLATLPDFPAEIRAPVGTRPGVSGFQVRFSSSDIHTPGDAPDVLVAMNPAALVVNLKDLKPGGMVILNTGNWKELDLKKARCATDPRQDGTLDGYRTIEIDINERVKQALTESGLSPKDVQRCKNFYTLGLMYWLYSRPLEPTLNWLAKKFAKKPDLVAANQTALKAGFNAGDIHEHFQTRYDVPPCTTLEPGTYRNIMGNQALSIGLVAGAQLAGLDIFLGSYPITPASDILHELAGFKNFGVRTFQAEDEIAAICSAIGASFAGHLGLTTTSGPGMALKTEAMGLAIATELPLVIVDIQRAGPSTGMPTKTEQSDLYQAVLGRNGDAPMPVVSCSTPSDCFETAIEAVRIAVQYMTPVILLSDGYIANGSEPWRLPEMESLKAFPVTFHTATEGFSPVARDEKLARPWAIPGTPGLEHRIGGLEKDGDTGNISYDAHNHERMSHLRAQKVMNVQETIPDPEVFGAESGDVLVCGWGSTAGSIRSAVEICAGRGLSVGAVHLRHIWPMAKGLDGIFSRFRTVLVPELNMGQMCRLLRSEFPKHDFASYPKVQGLPFATHELVERIEDLLKR</sequence>
<dbReference type="GO" id="GO:0016903">
    <property type="term" value="F:oxidoreductase activity, acting on the aldehyde or oxo group of donors"/>
    <property type="evidence" value="ECO:0007669"/>
    <property type="project" value="InterPro"/>
</dbReference>
<dbReference type="CDD" id="cd07034">
    <property type="entry name" value="TPP_PYR_PFOR_IOR-alpha_like"/>
    <property type="match status" value="1"/>
</dbReference>
<dbReference type="EMBL" id="CP036287">
    <property type="protein sequence ID" value="QDU65846.1"/>
    <property type="molecule type" value="Genomic_DNA"/>
</dbReference>
<dbReference type="Pfam" id="PF01855">
    <property type="entry name" value="POR_N"/>
    <property type="match status" value="1"/>
</dbReference>
<dbReference type="SUPFAM" id="SSF52518">
    <property type="entry name" value="Thiamin diphosphate-binding fold (THDP-binding)"/>
    <property type="match status" value="1"/>
</dbReference>
<dbReference type="InterPro" id="IPR050722">
    <property type="entry name" value="Pyruvate:ferred/Flavod_OxRd"/>
</dbReference>
<gene>
    <name evidence="4" type="primary">korA</name>
    <name evidence="4" type="ORF">Pla133_09120</name>
</gene>
<dbReference type="GO" id="GO:0006979">
    <property type="term" value="P:response to oxidative stress"/>
    <property type="evidence" value="ECO:0007669"/>
    <property type="project" value="TreeGrafter"/>
</dbReference>
<accession>A0A518BFW1</accession>
<dbReference type="RefSeq" id="WP_145062860.1">
    <property type="nucleotide sequence ID" value="NZ_CP036287.1"/>
</dbReference>
<dbReference type="PANTHER" id="PTHR32154:SF20">
    <property type="entry name" value="2-OXOGLUTARATE OXIDOREDUCTASE SUBUNIT KORA"/>
    <property type="match status" value="1"/>
</dbReference>
<evidence type="ECO:0000313" key="4">
    <source>
        <dbReference type="EMBL" id="QDU65846.1"/>
    </source>
</evidence>
<dbReference type="EC" id="1.2.-.-" evidence="4"/>
<organism evidence="4 5">
    <name type="scientific">Engelhardtia mirabilis</name>
    <dbReference type="NCBI Taxonomy" id="2528011"/>
    <lineage>
        <taxon>Bacteria</taxon>
        <taxon>Pseudomonadati</taxon>
        <taxon>Planctomycetota</taxon>
        <taxon>Planctomycetia</taxon>
        <taxon>Planctomycetia incertae sedis</taxon>
        <taxon>Engelhardtia</taxon>
    </lineage>
</organism>
<reference evidence="4 5" key="1">
    <citation type="submission" date="2019-02" db="EMBL/GenBank/DDBJ databases">
        <title>Deep-cultivation of Planctomycetes and their phenomic and genomic characterization uncovers novel biology.</title>
        <authorList>
            <person name="Wiegand S."/>
            <person name="Jogler M."/>
            <person name="Boedeker C."/>
            <person name="Pinto D."/>
            <person name="Vollmers J."/>
            <person name="Rivas-Marin E."/>
            <person name="Kohn T."/>
            <person name="Peeters S.H."/>
            <person name="Heuer A."/>
            <person name="Rast P."/>
            <person name="Oberbeckmann S."/>
            <person name="Bunk B."/>
            <person name="Jeske O."/>
            <person name="Meyerdierks A."/>
            <person name="Storesund J.E."/>
            <person name="Kallscheuer N."/>
            <person name="Luecker S."/>
            <person name="Lage O.M."/>
            <person name="Pohl T."/>
            <person name="Merkel B.J."/>
            <person name="Hornburger P."/>
            <person name="Mueller R.-W."/>
            <person name="Bruemmer F."/>
            <person name="Labrenz M."/>
            <person name="Spormann A.M."/>
            <person name="Op den Camp H."/>
            <person name="Overmann J."/>
            <person name="Amann R."/>
            <person name="Jetten M.S.M."/>
            <person name="Mascher T."/>
            <person name="Medema M.H."/>
            <person name="Devos D.P."/>
            <person name="Kaster A.-K."/>
            <person name="Ovreas L."/>
            <person name="Rohde M."/>
            <person name="Galperin M.Y."/>
            <person name="Jogler C."/>
        </authorList>
    </citation>
    <scope>NUCLEOTIDE SEQUENCE [LARGE SCALE GENOMIC DNA]</scope>
    <source>
        <strain evidence="4 5">Pla133</strain>
    </source>
</reference>
<dbReference type="InterPro" id="IPR019752">
    <property type="entry name" value="Pyrv/ketoisovalerate_OxRed_cat"/>
</dbReference>
<dbReference type="AlphaFoldDB" id="A0A518BFW1"/>
<dbReference type="Gene3D" id="3.40.920.10">
    <property type="entry name" value="Pyruvate-ferredoxin oxidoreductase, PFOR, domain III"/>
    <property type="match status" value="1"/>
</dbReference>
<keyword evidence="5" id="KW-1185">Reference proteome</keyword>
<feature type="domain" description="Pyruvate flavodoxin/ferredoxin oxidoreductase pyrimidine binding" evidence="3">
    <location>
        <begin position="262"/>
        <end position="474"/>
    </location>
</feature>
<protein>
    <submittedName>
        <fullName evidence="4">2-oxoglutarate oxidoreductase subunit KorA</fullName>
        <ecNumber evidence="4">1.2.-.-</ecNumber>
    </submittedName>
</protein>
<evidence type="ECO:0000256" key="1">
    <source>
        <dbReference type="ARBA" id="ARBA00023002"/>
    </source>
</evidence>
<proteinExistence type="predicted"/>
<dbReference type="Gene3D" id="3.40.50.970">
    <property type="match status" value="1"/>
</dbReference>
<dbReference type="InterPro" id="IPR009014">
    <property type="entry name" value="Transketo_C/PFOR_II"/>
</dbReference>
<evidence type="ECO:0000259" key="3">
    <source>
        <dbReference type="Pfam" id="PF01855"/>
    </source>
</evidence>
<dbReference type="PANTHER" id="PTHR32154">
    <property type="entry name" value="PYRUVATE-FLAVODOXIN OXIDOREDUCTASE-RELATED"/>
    <property type="match status" value="1"/>
</dbReference>
<dbReference type="SUPFAM" id="SSF52922">
    <property type="entry name" value="TK C-terminal domain-like"/>
    <property type="match status" value="1"/>
</dbReference>
<dbReference type="InterPro" id="IPR029061">
    <property type="entry name" value="THDP-binding"/>
</dbReference>